<organism evidence="2 3">
    <name type="scientific">Terrimonas ginsenosidimutans</name>
    <dbReference type="NCBI Taxonomy" id="2908004"/>
    <lineage>
        <taxon>Bacteria</taxon>
        <taxon>Pseudomonadati</taxon>
        <taxon>Bacteroidota</taxon>
        <taxon>Chitinophagia</taxon>
        <taxon>Chitinophagales</taxon>
        <taxon>Chitinophagaceae</taxon>
        <taxon>Terrimonas</taxon>
    </lineage>
</organism>
<evidence type="ECO:0000256" key="1">
    <source>
        <dbReference type="SAM" id="SignalP"/>
    </source>
</evidence>
<feature type="signal peptide" evidence="1">
    <location>
        <begin position="1"/>
        <end position="24"/>
    </location>
</feature>
<sequence>MQRYFKVGSLVLVALISFSSCSKYDIGLPGPEGGQGHAGAQGNAGNADVISFNFGQTTFTAVQEFKMPGVSKARIDSSLVLVYYNPLSEGLSTWYPCPGLGSGGVYQARWWINQVFQSPDDYSLYMRLHTLTGDDYSMPVTFRKVKIIMASPSVINNVMTGRNGQSLNLDNYLEVKTYFGLND</sequence>
<evidence type="ECO:0008006" key="4">
    <source>
        <dbReference type="Google" id="ProtNLM"/>
    </source>
</evidence>
<name>A0ABS9KTA7_9BACT</name>
<evidence type="ECO:0000313" key="2">
    <source>
        <dbReference type="EMBL" id="MCG2615535.1"/>
    </source>
</evidence>
<keyword evidence="1" id="KW-0732">Signal</keyword>
<dbReference type="Proteomes" id="UP001165367">
    <property type="component" value="Unassembled WGS sequence"/>
</dbReference>
<evidence type="ECO:0000313" key="3">
    <source>
        <dbReference type="Proteomes" id="UP001165367"/>
    </source>
</evidence>
<dbReference type="RefSeq" id="WP_237873405.1">
    <property type="nucleotide sequence ID" value="NZ_JAKLTR010000009.1"/>
</dbReference>
<dbReference type="EMBL" id="JAKLTR010000009">
    <property type="protein sequence ID" value="MCG2615535.1"/>
    <property type="molecule type" value="Genomic_DNA"/>
</dbReference>
<comment type="caution">
    <text evidence="2">The sequence shown here is derived from an EMBL/GenBank/DDBJ whole genome shotgun (WGS) entry which is preliminary data.</text>
</comment>
<dbReference type="PROSITE" id="PS51257">
    <property type="entry name" value="PROKAR_LIPOPROTEIN"/>
    <property type="match status" value="1"/>
</dbReference>
<gene>
    <name evidence="2" type="ORF">LZZ85_14640</name>
</gene>
<reference evidence="2" key="1">
    <citation type="submission" date="2022-01" db="EMBL/GenBank/DDBJ databases">
        <authorList>
            <person name="Jo J.-H."/>
            <person name="Im W.-T."/>
        </authorList>
    </citation>
    <scope>NUCLEOTIDE SEQUENCE</scope>
    <source>
        <strain evidence="2">NA20</strain>
    </source>
</reference>
<keyword evidence="3" id="KW-1185">Reference proteome</keyword>
<accession>A0ABS9KTA7</accession>
<feature type="chain" id="PRO_5045799632" description="Collagen-like protein" evidence="1">
    <location>
        <begin position="25"/>
        <end position="183"/>
    </location>
</feature>
<proteinExistence type="predicted"/>
<protein>
    <recommendedName>
        <fullName evidence="4">Collagen-like protein</fullName>
    </recommendedName>
</protein>